<dbReference type="GeneID" id="87959660"/>
<dbReference type="PANTHER" id="PTHR18934:SF118">
    <property type="entry name" value="ATP-DEPENDENT RNA HELICASE DHX33"/>
    <property type="match status" value="1"/>
</dbReference>
<evidence type="ECO:0000256" key="3">
    <source>
        <dbReference type="ARBA" id="ARBA00022806"/>
    </source>
</evidence>
<feature type="domain" description="Helicase ATP-binding" evidence="6">
    <location>
        <begin position="165"/>
        <end position="399"/>
    </location>
</feature>
<dbReference type="Gene3D" id="1.20.120.1080">
    <property type="match status" value="1"/>
</dbReference>
<feature type="region of interest" description="Disordered" evidence="5">
    <location>
        <begin position="343"/>
        <end position="364"/>
    </location>
</feature>
<feature type="region of interest" description="Disordered" evidence="5">
    <location>
        <begin position="1"/>
        <end position="141"/>
    </location>
</feature>
<dbReference type="InterPro" id="IPR011709">
    <property type="entry name" value="DEAD-box_helicase_OB_fold"/>
</dbReference>
<evidence type="ECO:0000256" key="2">
    <source>
        <dbReference type="ARBA" id="ARBA00022801"/>
    </source>
</evidence>
<feature type="compositionally biased region" description="Polar residues" evidence="5">
    <location>
        <begin position="102"/>
        <end position="125"/>
    </location>
</feature>
<name>A0ABZ1DAB6_9TREE</name>
<dbReference type="SUPFAM" id="SSF52540">
    <property type="entry name" value="P-loop containing nucleoside triphosphate hydrolases"/>
    <property type="match status" value="1"/>
</dbReference>
<dbReference type="Pfam" id="PF21010">
    <property type="entry name" value="HA2_C"/>
    <property type="match status" value="1"/>
</dbReference>
<evidence type="ECO:0000256" key="5">
    <source>
        <dbReference type="SAM" id="MobiDB-lite"/>
    </source>
</evidence>
<evidence type="ECO:0000259" key="6">
    <source>
        <dbReference type="PROSITE" id="PS51192"/>
    </source>
</evidence>
<keyword evidence="2" id="KW-0378">Hydrolase</keyword>
<organism evidence="8 9">
    <name type="scientific">Kwoniella shivajii</name>
    <dbReference type="NCBI Taxonomy" id="564305"/>
    <lineage>
        <taxon>Eukaryota</taxon>
        <taxon>Fungi</taxon>
        <taxon>Dikarya</taxon>
        <taxon>Basidiomycota</taxon>
        <taxon>Agaricomycotina</taxon>
        <taxon>Tremellomycetes</taxon>
        <taxon>Tremellales</taxon>
        <taxon>Cryptococcaceae</taxon>
        <taxon>Kwoniella</taxon>
    </lineage>
</organism>
<dbReference type="EMBL" id="CP141891">
    <property type="protein sequence ID" value="WRT70532.1"/>
    <property type="molecule type" value="Genomic_DNA"/>
</dbReference>
<dbReference type="PANTHER" id="PTHR18934">
    <property type="entry name" value="ATP-DEPENDENT RNA HELICASE"/>
    <property type="match status" value="1"/>
</dbReference>
<feature type="compositionally biased region" description="Acidic residues" evidence="5">
    <location>
        <begin position="35"/>
        <end position="65"/>
    </location>
</feature>
<dbReference type="PROSITE" id="PS51194">
    <property type="entry name" value="HELICASE_CTER"/>
    <property type="match status" value="1"/>
</dbReference>
<feature type="compositionally biased region" description="Polar residues" evidence="5">
    <location>
        <begin position="270"/>
        <end position="283"/>
    </location>
</feature>
<dbReference type="InterPro" id="IPR001650">
    <property type="entry name" value="Helicase_C-like"/>
</dbReference>
<dbReference type="InterPro" id="IPR014001">
    <property type="entry name" value="Helicase_ATP-bd"/>
</dbReference>
<feature type="compositionally biased region" description="Low complexity" evidence="5">
    <location>
        <begin position="73"/>
        <end position="86"/>
    </location>
</feature>
<dbReference type="SMART" id="SM00847">
    <property type="entry name" value="HA2"/>
    <property type="match status" value="1"/>
</dbReference>
<comment type="catalytic activity">
    <reaction evidence="4">
        <text>ATP + H2O = ADP + phosphate + H(+)</text>
        <dbReference type="Rhea" id="RHEA:13065"/>
        <dbReference type="ChEBI" id="CHEBI:15377"/>
        <dbReference type="ChEBI" id="CHEBI:15378"/>
        <dbReference type="ChEBI" id="CHEBI:30616"/>
        <dbReference type="ChEBI" id="CHEBI:43474"/>
        <dbReference type="ChEBI" id="CHEBI:456216"/>
        <dbReference type="EC" id="3.6.4.13"/>
    </reaction>
</comment>
<feature type="compositionally biased region" description="Low complexity" evidence="5">
    <location>
        <begin position="1"/>
        <end position="23"/>
    </location>
</feature>
<protein>
    <recommendedName>
        <fullName evidence="1">RNA helicase</fullName>
        <ecNumber evidence="1">3.6.4.13</ecNumber>
    </recommendedName>
</protein>
<feature type="domain" description="Helicase C-terminal" evidence="7">
    <location>
        <begin position="414"/>
        <end position="600"/>
    </location>
</feature>
<keyword evidence="9" id="KW-1185">Reference proteome</keyword>
<reference evidence="8 9" key="1">
    <citation type="submission" date="2024-01" db="EMBL/GenBank/DDBJ databases">
        <title>Comparative genomics of Cryptococcus and Kwoniella reveals pathogenesis evolution and contrasting modes of karyotype evolution via chromosome fusion or intercentromeric recombination.</title>
        <authorList>
            <person name="Coelho M.A."/>
            <person name="David-Palma M."/>
            <person name="Shea T."/>
            <person name="Bowers K."/>
            <person name="McGinley-Smith S."/>
            <person name="Mohammad A.W."/>
            <person name="Gnirke A."/>
            <person name="Yurkov A.M."/>
            <person name="Nowrousian M."/>
            <person name="Sun S."/>
            <person name="Cuomo C.A."/>
            <person name="Heitman J."/>
        </authorList>
    </citation>
    <scope>NUCLEOTIDE SEQUENCE [LARGE SCALE GENOMIC DNA]</scope>
    <source>
        <strain evidence="8">CBS 11374</strain>
    </source>
</reference>
<evidence type="ECO:0000313" key="9">
    <source>
        <dbReference type="Proteomes" id="UP001329825"/>
    </source>
</evidence>
<evidence type="ECO:0000256" key="1">
    <source>
        <dbReference type="ARBA" id="ARBA00012552"/>
    </source>
</evidence>
<evidence type="ECO:0000256" key="4">
    <source>
        <dbReference type="ARBA" id="ARBA00047984"/>
    </source>
</evidence>
<keyword evidence="3" id="KW-0067">ATP-binding</keyword>
<gene>
    <name evidence="8" type="ORF">IL334_007530</name>
</gene>
<proteinExistence type="predicted"/>
<dbReference type="InterPro" id="IPR027417">
    <property type="entry name" value="P-loop_NTPase"/>
</dbReference>
<dbReference type="InterPro" id="IPR007502">
    <property type="entry name" value="Helicase-assoc_dom"/>
</dbReference>
<dbReference type="Gene3D" id="3.40.50.300">
    <property type="entry name" value="P-loop containing nucleotide triphosphate hydrolases"/>
    <property type="match status" value="2"/>
</dbReference>
<accession>A0ABZ1DAB6</accession>
<dbReference type="CDD" id="cd17917">
    <property type="entry name" value="DEXHc_RHA-like"/>
    <property type="match status" value="1"/>
</dbReference>
<dbReference type="EC" id="3.6.4.13" evidence="1"/>
<dbReference type="Pfam" id="PF00271">
    <property type="entry name" value="Helicase_C"/>
    <property type="match status" value="1"/>
</dbReference>
<evidence type="ECO:0000313" key="8">
    <source>
        <dbReference type="EMBL" id="WRT70532.1"/>
    </source>
</evidence>
<keyword evidence="3" id="KW-0547">Nucleotide-binding</keyword>
<dbReference type="RefSeq" id="XP_062795271.1">
    <property type="nucleotide sequence ID" value="XM_062939220.1"/>
</dbReference>
<feature type="compositionally biased region" description="Low complexity" evidence="5">
    <location>
        <begin position="346"/>
        <end position="360"/>
    </location>
</feature>
<keyword evidence="3" id="KW-0347">Helicase</keyword>
<dbReference type="CDD" id="cd18791">
    <property type="entry name" value="SF2_C_RHA"/>
    <property type="match status" value="1"/>
</dbReference>
<dbReference type="Proteomes" id="UP001329825">
    <property type="component" value="Chromosome 11"/>
</dbReference>
<evidence type="ECO:0000259" key="7">
    <source>
        <dbReference type="PROSITE" id="PS51194"/>
    </source>
</evidence>
<dbReference type="SMART" id="SM00490">
    <property type="entry name" value="HELICc"/>
    <property type="match status" value="1"/>
</dbReference>
<sequence>MSHPAQASSSTLVGSSQSQSQSQPHTRPVPKISDFLDDDEGSDGDEDESEDHSEDDEDQVVDEDTIPSLPSLNAQVNGQSQSQNQSDGLVTNKKRKRDLTIVNGNANRSASVNGSGPSSKRTNIMNENATGTGNGNGSEMRKKEAEKLFIKRKELPFYQGRREILEEIMNNDTTIILGETGCGKSTQLPQLLLDHSISTSHYLPNRPPKIVVTQPRRLPAIALANRVAAEMGCVVGEQVGYSVRFEEMVGKDTGIRYCTEGVLMRELANPESSTSRSQVNGDSSGPPPHTNGGLNLLLKYDIIVIDEAHERTLNTDFLCGALKKVQKIRKDLVRKAREEDTKLKMNGNTNGNGKGTSNSTRRAKGGAGIRELKLVIMSATLDPVKFQNFFDTGKDALLVKGRMYDVLTQHTLQPVDDFIEAAARQIMIIHCDEKNEGDVLVFMPGSEEIENCVELLKRVAKQLPENGQQIQVLPLYAALPPTAQAKIFSPPPKGTRRVIVATNIAETSMTIPGVSFVVDSGYKKEKEYIFRSSGSIEQLRRKGISQAAAWQRTGRAGRERDGHCFRLFTKQMFDKMPEFDAPEIQRCNLSSAVLQLIAMGQNPFEFEYIDNPGRDSIAAAFQTLAGLQALSSPTTITQLGIEMLKYPLDPPHARILIASFELGCSNEIIDILSLINSGGTVFIDKPNDREEASNSKAKFIHRDGDHLTCLNVLRSYLAIKESNTNLNSKRKTNGNSNSGPNSKSLIGWCKDNFVNHKTLTQAIKIRDQLRELAERNGKDWKSSSSIAGSDSSPILKSLLQGLFMNTAVIQSDGTYKQTAGSLRVKIHPSSVLMSKKVPAILYDELTITSNVYARNVSTFEQHWLTEIPLFAKAGKQVTVPVGQGQL</sequence>
<dbReference type="SMART" id="SM00487">
    <property type="entry name" value="DEXDc"/>
    <property type="match status" value="1"/>
</dbReference>
<dbReference type="Pfam" id="PF07717">
    <property type="entry name" value="OB_NTP_bind"/>
    <property type="match status" value="1"/>
</dbReference>
<feature type="region of interest" description="Disordered" evidence="5">
    <location>
        <begin position="268"/>
        <end position="291"/>
    </location>
</feature>
<dbReference type="PROSITE" id="PS51192">
    <property type="entry name" value="HELICASE_ATP_BIND_1"/>
    <property type="match status" value="1"/>
</dbReference>